<name>A0A9X2PEM3_9HYPH</name>
<dbReference type="Proteomes" id="UP001151088">
    <property type="component" value="Unassembled WGS sequence"/>
</dbReference>
<feature type="signal peptide" evidence="2">
    <location>
        <begin position="1"/>
        <end position="27"/>
    </location>
</feature>
<gene>
    <name evidence="4" type="ORF">NVS89_06530</name>
</gene>
<evidence type="ECO:0000313" key="4">
    <source>
        <dbReference type="EMBL" id="MCS0494748.1"/>
    </source>
</evidence>
<feature type="chain" id="PRO_5040835727" evidence="2">
    <location>
        <begin position="28"/>
        <end position="341"/>
    </location>
</feature>
<organism evidence="4 5">
    <name type="scientific">Ancylobacter mangrovi</name>
    <dbReference type="NCBI Taxonomy" id="2972472"/>
    <lineage>
        <taxon>Bacteria</taxon>
        <taxon>Pseudomonadati</taxon>
        <taxon>Pseudomonadota</taxon>
        <taxon>Alphaproteobacteria</taxon>
        <taxon>Hyphomicrobiales</taxon>
        <taxon>Xanthobacteraceae</taxon>
        <taxon>Ancylobacter</taxon>
    </lineage>
</organism>
<protein>
    <submittedName>
        <fullName evidence="4">ABC transporter substrate-binding protein</fullName>
    </submittedName>
</protein>
<accession>A0A9X2PEM3</accession>
<feature type="domain" description="Solute-binding protein family 3/N-terminal" evidence="3">
    <location>
        <begin position="32"/>
        <end position="257"/>
    </location>
</feature>
<dbReference type="Gene3D" id="3.40.190.10">
    <property type="entry name" value="Periplasmic binding protein-like II"/>
    <property type="match status" value="2"/>
</dbReference>
<keyword evidence="2" id="KW-0732">Signal</keyword>
<evidence type="ECO:0000259" key="3">
    <source>
        <dbReference type="SMART" id="SM00062"/>
    </source>
</evidence>
<dbReference type="SUPFAM" id="SSF53850">
    <property type="entry name" value="Periplasmic binding protein-like II"/>
    <property type="match status" value="1"/>
</dbReference>
<evidence type="ECO:0000313" key="5">
    <source>
        <dbReference type="Proteomes" id="UP001151088"/>
    </source>
</evidence>
<dbReference type="InterPro" id="IPR001638">
    <property type="entry name" value="Solute-binding_3/MltF_N"/>
</dbReference>
<dbReference type="PANTHER" id="PTHR30024">
    <property type="entry name" value="ALIPHATIC SULFONATES-BINDING PROTEIN-RELATED"/>
    <property type="match status" value="1"/>
</dbReference>
<dbReference type="SMART" id="SM00062">
    <property type="entry name" value="PBPb"/>
    <property type="match status" value="1"/>
</dbReference>
<comment type="caution">
    <text evidence="4">The sequence shown here is derived from an EMBL/GenBank/DDBJ whole genome shotgun (WGS) entry which is preliminary data.</text>
</comment>
<proteinExistence type="inferred from homology"/>
<evidence type="ECO:0000256" key="1">
    <source>
        <dbReference type="ARBA" id="ARBA00010742"/>
    </source>
</evidence>
<evidence type="ECO:0000256" key="2">
    <source>
        <dbReference type="SAM" id="SignalP"/>
    </source>
</evidence>
<dbReference type="EMBL" id="JANTHZ010000002">
    <property type="protein sequence ID" value="MCS0494748.1"/>
    <property type="molecule type" value="Genomic_DNA"/>
</dbReference>
<dbReference type="Pfam" id="PF13379">
    <property type="entry name" value="NMT1_2"/>
    <property type="match status" value="1"/>
</dbReference>
<dbReference type="AlphaFoldDB" id="A0A9X2PEM3"/>
<dbReference type="RefSeq" id="WP_258731782.1">
    <property type="nucleotide sequence ID" value="NZ_JANTHY010000002.1"/>
</dbReference>
<sequence length="341" mass="36940">MGIKRVLAGLALAAAVVPALLQAPALADEPLKIRIGWGSMPAHLIPALYQDTSALKHYGKSYVVEPQQFSASTPQITALASGDIDFAAFSPSAFVLGVVNANLDLQVVADIIQDGKPGHYSQSIYVKADSPIKTVQDLKGKTVGVNGLGSAVDNALRAMLAKNGMNPKTDVRVVETSFANILPMLNDGKIDAGPIQQPMASKLVKEGKYRLLFNSADAMGPTQFVALVGRKSFLDAHRAQLMDFFEDHVRAIRWIMDPKNRDKALPIIAKASVRPVEQMSYLFTDIDYYRDPWGLPDIAGLQRAINVSAELGVVPKTIEVSPDHVDLSFVEEAKKRIEANP</sequence>
<reference evidence="4" key="1">
    <citation type="submission" date="2022-08" db="EMBL/GenBank/DDBJ databases">
        <authorList>
            <person name="Li F."/>
        </authorList>
    </citation>
    <scope>NUCLEOTIDE SEQUENCE</scope>
    <source>
        <strain evidence="4">MQZ15Z-1</strain>
    </source>
</reference>
<keyword evidence="5" id="KW-1185">Reference proteome</keyword>
<dbReference type="PANTHER" id="PTHR30024:SF48">
    <property type="entry name" value="ABC TRANSPORTER SUBSTRATE-BINDING PROTEIN"/>
    <property type="match status" value="1"/>
</dbReference>
<comment type="similarity">
    <text evidence="1">Belongs to the bacterial solute-binding protein SsuA/TauA family.</text>
</comment>